<dbReference type="AlphaFoldDB" id="M2N1D9"/>
<evidence type="ECO:0000313" key="3">
    <source>
        <dbReference type="Proteomes" id="UP000011761"/>
    </source>
</evidence>
<keyword evidence="3" id="KW-1185">Reference proteome</keyword>
<name>M2N1D9_BAUPA</name>
<protein>
    <submittedName>
        <fullName evidence="2">Uncharacterized protein</fullName>
    </submittedName>
</protein>
<dbReference type="RefSeq" id="XP_007680095.1">
    <property type="nucleotide sequence ID" value="XM_007681905.1"/>
</dbReference>
<dbReference type="GeneID" id="19107992"/>
<gene>
    <name evidence="2" type="ORF">BAUCODRAFT_125730</name>
</gene>
<dbReference type="EMBL" id="KB445561">
    <property type="protein sequence ID" value="EMC92754.1"/>
    <property type="molecule type" value="Genomic_DNA"/>
</dbReference>
<accession>M2N1D9</accession>
<feature type="region of interest" description="Disordered" evidence="1">
    <location>
        <begin position="31"/>
        <end position="51"/>
    </location>
</feature>
<dbReference type="KEGG" id="bcom:BAUCODRAFT_125730"/>
<evidence type="ECO:0000256" key="1">
    <source>
        <dbReference type="SAM" id="MobiDB-lite"/>
    </source>
</evidence>
<sequence>MAPRHINPCSHHPLVSSAAAAAAAADAAATGIGAAASGRNRPGPQRSRGTVHRLHQLANYAQQSRRLPLRATLLTLHTGGSVAAIA</sequence>
<dbReference type="Proteomes" id="UP000011761">
    <property type="component" value="Unassembled WGS sequence"/>
</dbReference>
<evidence type="ECO:0000313" key="2">
    <source>
        <dbReference type="EMBL" id="EMC92754.1"/>
    </source>
</evidence>
<proteinExistence type="predicted"/>
<reference evidence="2 3" key="1">
    <citation type="journal article" date="2012" name="PLoS Pathog.">
        <title>Diverse lifestyles and strategies of plant pathogenesis encoded in the genomes of eighteen Dothideomycetes fungi.</title>
        <authorList>
            <person name="Ohm R.A."/>
            <person name="Feau N."/>
            <person name="Henrissat B."/>
            <person name="Schoch C.L."/>
            <person name="Horwitz B.A."/>
            <person name="Barry K.W."/>
            <person name="Condon B.J."/>
            <person name="Copeland A.C."/>
            <person name="Dhillon B."/>
            <person name="Glaser F."/>
            <person name="Hesse C.N."/>
            <person name="Kosti I."/>
            <person name="LaButti K."/>
            <person name="Lindquist E.A."/>
            <person name="Lucas S."/>
            <person name="Salamov A.A."/>
            <person name="Bradshaw R.E."/>
            <person name="Ciuffetti L."/>
            <person name="Hamelin R.C."/>
            <person name="Kema G.H.J."/>
            <person name="Lawrence C."/>
            <person name="Scott J.A."/>
            <person name="Spatafora J.W."/>
            <person name="Turgeon B.G."/>
            <person name="de Wit P.J.G.M."/>
            <person name="Zhong S."/>
            <person name="Goodwin S.B."/>
            <person name="Grigoriev I.V."/>
        </authorList>
    </citation>
    <scope>NUCLEOTIDE SEQUENCE [LARGE SCALE GENOMIC DNA]</scope>
    <source>
        <strain evidence="2 3">UAMH 10762</strain>
    </source>
</reference>
<organism evidence="2 3">
    <name type="scientific">Baudoinia panamericana (strain UAMH 10762)</name>
    <name type="common">Angels' share fungus</name>
    <name type="synonym">Baudoinia compniacensis (strain UAMH 10762)</name>
    <dbReference type="NCBI Taxonomy" id="717646"/>
    <lineage>
        <taxon>Eukaryota</taxon>
        <taxon>Fungi</taxon>
        <taxon>Dikarya</taxon>
        <taxon>Ascomycota</taxon>
        <taxon>Pezizomycotina</taxon>
        <taxon>Dothideomycetes</taxon>
        <taxon>Dothideomycetidae</taxon>
        <taxon>Mycosphaerellales</taxon>
        <taxon>Teratosphaeriaceae</taxon>
        <taxon>Baudoinia</taxon>
    </lineage>
</organism>
<dbReference type="HOGENOM" id="CLU_2497536_0_0_1"/>